<evidence type="ECO:0000313" key="3">
    <source>
        <dbReference type="Proteomes" id="UP000237883"/>
    </source>
</evidence>
<dbReference type="OrthoDB" id="1551255at2"/>
<evidence type="ECO:0000256" key="1">
    <source>
        <dbReference type="SAM" id="Phobius"/>
    </source>
</evidence>
<keyword evidence="1" id="KW-0472">Membrane</keyword>
<name>A0A2S0L335_9FIRM</name>
<reference evidence="3" key="1">
    <citation type="submission" date="2018-02" db="EMBL/GenBank/DDBJ databases">
        <authorList>
            <person name="Holder M.E."/>
            <person name="Ajami N.J."/>
            <person name="Petrosino J.F."/>
        </authorList>
    </citation>
    <scope>NUCLEOTIDE SEQUENCE [LARGE SCALE GENOMIC DNA]</scope>
    <source>
        <strain evidence="3">CCUG 47132</strain>
    </source>
</reference>
<feature type="transmembrane region" description="Helical" evidence="1">
    <location>
        <begin position="57"/>
        <end position="75"/>
    </location>
</feature>
<gene>
    <name evidence="2" type="ORF">C5Q96_01805</name>
</gene>
<organism evidence="2 3">
    <name type="scientific">Mogibacterium diversum</name>
    <dbReference type="NCBI Taxonomy" id="114527"/>
    <lineage>
        <taxon>Bacteria</taxon>
        <taxon>Bacillati</taxon>
        <taxon>Bacillota</taxon>
        <taxon>Clostridia</taxon>
        <taxon>Peptostreptococcales</taxon>
        <taxon>Anaerovoracaceae</taxon>
        <taxon>Mogibacterium</taxon>
    </lineage>
</organism>
<dbReference type="GeneID" id="78390987"/>
<feature type="transmembrane region" description="Helical" evidence="1">
    <location>
        <begin position="108"/>
        <end position="130"/>
    </location>
</feature>
<keyword evidence="3" id="KW-1185">Reference proteome</keyword>
<protein>
    <submittedName>
        <fullName evidence="2">Uncharacterized protein</fullName>
    </submittedName>
</protein>
<dbReference type="EMBL" id="CP027228">
    <property type="protein sequence ID" value="AVM47663.1"/>
    <property type="molecule type" value="Genomic_DNA"/>
</dbReference>
<evidence type="ECO:0000313" key="2">
    <source>
        <dbReference type="EMBL" id="AVM47663.1"/>
    </source>
</evidence>
<accession>A0A2S0L335</accession>
<sequence length="270" mass="29765">MARIVLLCSLVLLALLYLGIWFGAYKYLKNKKVDGVSLLDSAVNESKDTSKIPLNELIVYFLMIAIAVSGAIKLMHGAGSGFSIMARWIIGPPALALFNARKRTGRSLMVLAATALLSVFLMIAFSIIGLPSKAPIVSIAGMDIKMAQTKASELMDEGFDIYERVSDETWNEDDYTNISASPRYRRYSLNSNISIPAGYKRAEAGILYSKYLVVKNNTVVGAIHFFGDMKKDTLLKDCKVVAIMMDEDCIKMLENTATKSNLMGLICYLL</sequence>
<dbReference type="Proteomes" id="UP000237883">
    <property type="component" value="Chromosome"/>
</dbReference>
<keyword evidence="1" id="KW-0812">Transmembrane</keyword>
<dbReference type="AlphaFoldDB" id="A0A2S0L335"/>
<dbReference type="RefSeq" id="WP_106056657.1">
    <property type="nucleotide sequence ID" value="NZ_CP027228.1"/>
</dbReference>
<proteinExistence type="predicted"/>
<dbReference type="KEGG" id="mdv:C5Q96_01805"/>
<keyword evidence="1" id="KW-1133">Transmembrane helix</keyword>